<gene>
    <name evidence="3" type="ORF">AS156_03500</name>
</gene>
<dbReference type="RefSeq" id="WP_066506110.1">
    <property type="nucleotide sequence ID" value="NZ_LNCU01000045.1"/>
</dbReference>
<comment type="caution">
    <text evidence="3">The sequence shown here is derived from an EMBL/GenBank/DDBJ whole genome shotgun (WGS) entry which is preliminary data.</text>
</comment>
<dbReference type="Gene3D" id="3.40.50.2300">
    <property type="match status" value="1"/>
</dbReference>
<dbReference type="GO" id="GO:0000160">
    <property type="term" value="P:phosphorelay signal transduction system"/>
    <property type="evidence" value="ECO:0007669"/>
    <property type="project" value="InterPro"/>
</dbReference>
<sequence length="131" mass="14692">MLASSTLLRDRAPLSGRRILLVEDEYFLADDMSREFRVLGAEIAGPAGDIDDAHRMTNDGILDGAVLDVNVHNIMIFPIARELRARNVPFVFTSGYDAIAIGKEFENVPLWEKPIDVRAMAHRLADMILQR</sequence>
<dbReference type="AlphaFoldDB" id="A0A109JXQ3"/>
<feature type="domain" description="Response regulatory" evidence="2">
    <location>
        <begin position="18"/>
        <end position="128"/>
    </location>
</feature>
<accession>A0A109JXQ3</accession>
<dbReference type="Proteomes" id="UP000057737">
    <property type="component" value="Unassembled WGS sequence"/>
</dbReference>
<dbReference type="PROSITE" id="PS50110">
    <property type="entry name" value="RESPONSE_REGULATORY"/>
    <property type="match status" value="1"/>
</dbReference>
<evidence type="ECO:0000256" key="1">
    <source>
        <dbReference type="PROSITE-ProRule" id="PRU00169"/>
    </source>
</evidence>
<dbReference type="OrthoDB" id="582170at2"/>
<reference evidence="3 4" key="1">
    <citation type="submission" date="2015-11" db="EMBL/GenBank/DDBJ databases">
        <title>Draft Genome Sequence of the Strain BR 10303 (Bradyrhizobium sp.) isolated from nodules of Centrolobium paraense.</title>
        <authorList>
            <person name="Zelli J.E."/>
            <person name="Simoes-Araujo J.L."/>
            <person name="Barauna A.C."/>
            <person name="Silva K."/>
        </authorList>
    </citation>
    <scope>NUCLEOTIDE SEQUENCE [LARGE SCALE GENOMIC DNA]</scope>
    <source>
        <strain evidence="3 4">BR 10303</strain>
    </source>
</reference>
<name>A0A109JXQ3_9BRAD</name>
<proteinExistence type="predicted"/>
<protein>
    <recommendedName>
        <fullName evidence="2">Response regulatory domain-containing protein</fullName>
    </recommendedName>
</protein>
<keyword evidence="1" id="KW-0597">Phosphoprotein</keyword>
<organism evidence="3 4">
    <name type="scientific">Bradyrhizobium macuxiense</name>
    <dbReference type="NCBI Taxonomy" id="1755647"/>
    <lineage>
        <taxon>Bacteria</taxon>
        <taxon>Pseudomonadati</taxon>
        <taxon>Pseudomonadota</taxon>
        <taxon>Alphaproteobacteria</taxon>
        <taxon>Hyphomicrobiales</taxon>
        <taxon>Nitrobacteraceae</taxon>
        <taxon>Bradyrhizobium</taxon>
    </lineage>
</organism>
<feature type="modified residue" description="4-aspartylphosphate" evidence="1">
    <location>
        <position position="68"/>
    </location>
</feature>
<evidence type="ECO:0000313" key="3">
    <source>
        <dbReference type="EMBL" id="KWV57042.1"/>
    </source>
</evidence>
<dbReference type="EMBL" id="LNCU01000045">
    <property type="protein sequence ID" value="KWV57042.1"/>
    <property type="molecule type" value="Genomic_DNA"/>
</dbReference>
<evidence type="ECO:0000313" key="4">
    <source>
        <dbReference type="Proteomes" id="UP000057737"/>
    </source>
</evidence>
<dbReference type="InterPro" id="IPR011006">
    <property type="entry name" value="CheY-like_superfamily"/>
</dbReference>
<dbReference type="InterPro" id="IPR001789">
    <property type="entry name" value="Sig_transdc_resp-reg_receiver"/>
</dbReference>
<evidence type="ECO:0000259" key="2">
    <source>
        <dbReference type="PROSITE" id="PS50110"/>
    </source>
</evidence>
<keyword evidence="4" id="KW-1185">Reference proteome</keyword>
<dbReference type="SUPFAM" id="SSF52172">
    <property type="entry name" value="CheY-like"/>
    <property type="match status" value="1"/>
</dbReference>